<accession>A0A916ZZE2</accession>
<reference evidence="1" key="1">
    <citation type="journal article" date="2014" name="Int. J. Syst. Evol. Microbiol.">
        <title>Complete genome sequence of Corynebacterium casei LMG S-19264T (=DSM 44701T), isolated from a smear-ripened cheese.</title>
        <authorList>
            <consortium name="US DOE Joint Genome Institute (JGI-PGF)"/>
            <person name="Walter F."/>
            <person name="Albersmeier A."/>
            <person name="Kalinowski J."/>
            <person name="Ruckert C."/>
        </authorList>
    </citation>
    <scope>NUCLEOTIDE SEQUENCE</scope>
    <source>
        <strain evidence="1">CGMCC 1.15367</strain>
    </source>
</reference>
<gene>
    <name evidence="1" type="ORF">GCM10011390_44220</name>
</gene>
<keyword evidence="2" id="KW-1185">Reference proteome</keyword>
<protein>
    <submittedName>
        <fullName evidence="1">Uncharacterized protein</fullName>
    </submittedName>
</protein>
<organism evidence="1 2">
    <name type="scientific">Aureimonas endophytica</name>
    <dbReference type="NCBI Taxonomy" id="2027858"/>
    <lineage>
        <taxon>Bacteria</taxon>
        <taxon>Pseudomonadati</taxon>
        <taxon>Pseudomonadota</taxon>
        <taxon>Alphaproteobacteria</taxon>
        <taxon>Hyphomicrobiales</taxon>
        <taxon>Aurantimonadaceae</taxon>
        <taxon>Aureimonas</taxon>
    </lineage>
</organism>
<dbReference type="EMBL" id="BMIQ01000009">
    <property type="protein sequence ID" value="GGE20126.1"/>
    <property type="molecule type" value="Genomic_DNA"/>
</dbReference>
<reference evidence="1" key="2">
    <citation type="submission" date="2020-09" db="EMBL/GenBank/DDBJ databases">
        <authorList>
            <person name="Sun Q."/>
            <person name="Zhou Y."/>
        </authorList>
    </citation>
    <scope>NUCLEOTIDE SEQUENCE</scope>
    <source>
        <strain evidence="1">CGMCC 1.15367</strain>
    </source>
</reference>
<evidence type="ECO:0000313" key="2">
    <source>
        <dbReference type="Proteomes" id="UP000644699"/>
    </source>
</evidence>
<proteinExistence type="predicted"/>
<name>A0A916ZZE2_9HYPH</name>
<comment type="caution">
    <text evidence="1">The sequence shown here is derived from an EMBL/GenBank/DDBJ whole genome shotgun (WGS) entry which is preliminary data.</text>
</comment>
<dbReference type="Proteomes" id="UP000644699">
    <property type="component" value="Unassembled WGS sequence"/>
</dbReference>
<dbReference type="AlphaFoldDB" id="A0A916ZZE2"/>
<sequence length="72" mass="8314">MIAWFSERGKTAIDAAHEREPDRAERLLGMLYAREVASIFSPEFQQMIEAQPEQAWRTIRMCMDASLVRAQA</sequence>
<evidence type="ECO:0000313" key="1">
    <source>
        <dbReference type="EMBL" id="GGE20126.1"/>
    </source>
</evidence>